<dbReference type="CDD" id="cd01169">
    <property type="entry name" value="HMPP_kinase"/>
    <property type="match status" value="1"/>
</dbReference>
<keyword evidence="4" id="KW-0808">Transferase</keyword>
<protein>
    <recommendedName>
        <fullName evidence="2">hydroxymethylpyrimidine kinase</fullName>
        <ecNumber evidence="2">2.7.1.49</ecNumber>
    </recommendedName>
</protein>
<dbReference type="PANTHER" id="PTHR20858">
    <property type="entry name" value="PHOSPHOMETHYLPYRIMIDINE KINASE"/>
    <property type="match status" value="1"/>
</dbReference>
<evidence type="ECO:0000313" key="4">
    <source>
        <dbReference type="EMBL" id="GLR64070.1"/>
    </source>
</evidence>
<keyword evidence="4" id="KW-0418">Kinase</keyword>
<dbReference type="InterPro" id="IPR013749">
    <property type="entry name" value="PM/HMP-P_kinase-1"/>
</dbReference>
<accession>A0ABQ6A1U6</accession>
<dbReference type="GO" id="GO:0016301">
    <property type="term" value="F:kinase activity"/>
    <property type="evidence" value="ECO:0007669"/>
    <property type="project" value="UniProtKB-KW"/>
</dbReference>
<dbReference type="EMBL" id="BSOR01000026">
    <property type="protein sequence ID" value="GLR64070.1"/>
    <property type="molecule type" value="Genomic_DNA"/>
</dbReference>
<name>A0ABQ6A1U6_9GAMM</name>
<dbReference type="Proteomes" id="UP001156682">
    <property type="component" value="Unassembled WGS sequence"/>
</dbReference>
<reference evidence="5" key="1">
    <citation type="journal article" date="2019" name="Int. J. Syst. Evol. Microbiol.">
        <title>The Global Catalogue of Microorganisms (GCM) 10K type strain sequencing project: providing services to taxonomists for standard genome sequencing and annotation.</title>
        <authorList>
            <consortium name="The Broad Institute Genomics Platform"/>
            <consortium name="The Broad Institute Genome Sequencing Center for Infectious Disease"/>
            <person name="Wu L."/>
            <person name="Ma J."/>
        </authorList>
    </citation>
    <scope>NUCLEOTIDE SEQUENCE [LARGE SCALE GENOMIC DNA]</scope>
    <source>
        <strain evidence="5">NBRC 100033</strain>
    </source>
</reference>
<dbReference type="InterPro" id="IPR029056">
    <property type="entry name" value="Ribokinase-like"/>
</dbReference>
<comment type="caution">
    <text evidence="4">The sequence shown here is derived from an EMBL/GenBank/DDBJ whole genome shotgun (WGS) entry which is preliminary data.</text>
</comment>
<sequence>MIKLGVHPNFQKKHPPVLAIGGHDPSSGAGIIADAQAILGLGAWPITLISCLTAQNTQQVKQITYQPIEALQLQLEVLLADFTPAAIKLGVLGSLEVQELVAKLIKRYPQTSLVIDPVLASTSGTSFTSDSLIGHLKEEILPYATLITPNLQELEQLVPNKETVESQAQELIKLGCKAVLVTGVHKQTHTVRNLLFTNSTNEPLVNRWQRLEGEFHGSGCTLASAVAALLARGEALPQASVKAQDYTWQSLDKALKLTEGQLLPLRIREDNHA</sequence>
<keyword evidence="5" id="KW-1185">Reference proteome</keyword>
<dbReference type="SUPFAM" id="SSF53613">
    <property type="entry name" value="Ribokinase-like"/>
    <property type="match status" value="1"/>
</dbReference>
<dbReference type="EC" id="2.7.1.49" evidence="2"/>
<dbReference type="InterPro" id="IPR004399">
    <property type="entry name" value="HMP/HMP-P_kinase_dom"/>
</dbReference>
<evidence type="ECO:0000256" key="2">
    <source>
        <dbReference type="ARBA" id="ARBA00012135"/>
    </source>
</evidence>
<evidence type="ECO:0000256" key="1">
    <source>
        <dbReference type="ARBA" id="ARBA00004948"/>
    </source>
</evidence>
<proteinExistence type="predicted"/>
<dbReference type="RefSeq" id="WP_051610376.1">
    <property type="nucleotide sequence ID" value="NZ_BSOR01000026.1"/>
</dbReference>
<dbReference type="Gene3D" id="3.40.1190.20">
    <property type="match status" value="1"/>
</dbReference>
<gene>
    <name evidence="4" type="ORF">GCM10007878_15080</name>
</gene>
<organism evidence="4 5">
    <name type="scientific">Marinospirillum insulare</name>
    <dbReference type="NCBI Taxonomy" id="217169"/>
    <lineage>
        <taxon>Bacteria</taxon>
        <taxon>Pseudomonadati</taxon>
        <taxon>Pseudomonadota</taxon>
        <taxon>Gammaproteobacteria</taxon>
        <taxon>Oceanospirillales</taxon>
        <taxon>Oceanospirillaceae</taxon>
        <taxon>Marinospirillum</taxon>
    </lineage>
</organism>
<dbReference type="PANTHER" id="PTHR20858:SF17">
    <property type="entry name" value="HYDROXYMETHYLPYRIMIDINE_PHOSPHOMETHYLPYRIMIDINE KINASE THI20-RELATED"/>
    <property type="match status" value="1"/>
</dbReference>
<comment type="pathway">
    <text evidence="1">Cofactor biosynthesis; thiamine diphosphate biosynthesis.</text>
</comment>
<feature type="domain" description="Pyridoxamine kinase/Phosphomethylpyrimidine kinase" evidence="3">
    <location>
        <begin position="24"/>
        <end position="261"/>
    </location>
</feature>
<evidence type="ECO:0000259" key="3">
    <source>
        <dbReference type="Pfam" id="PF08543"/>
    </source>
</evidence>
<dbReference type="Pfam" id="PF08543">
    <property type="entry name" value="Phos_pyr_kin"/>
    <property type="match status" value="1"/>
</dbReference>
<evidence type="ECO:0000313" key="5">
    <source>
        <dbReference type="Proteomes" id="UP001156682"/>
    </source>
</evidence>